<dbReference type="PROSITE" id="PS00867">
    <property type="entry name" value="CPSASE_2"/>
    <property type="match status" value="1"/>
</dbReference>
<dbReference type="RefSeq" id="WP_142091490.1">
    <property type="nucleotide sequence ID" value="NZ_CP035485.1"/>
</dbReference>
<dbReference type="PROSITE" id="PS50968">
    <property type="entry name" value="BIOTINYL_LIPOYL"/>
    <property type="match status" value="1"/>
</dbReference>
<feature type="binding site" evidence="11">
    <location>
        <position position="752"/>
    </location>
    <ligand>
        <name>Mn(2+)</name>
        <dbReference type="ChEBI" id="CHEBI:29035"/>
    </ligand>
</feature>
<keyword evidence="7 8" id="KW-0092">Biotin</keyword>
<gene>
    <name evidence="17" type="primary">pyc</name>
    <name evidence="17" type="ORF">EPH95_05130</name>
</gene>
<dbReference type="Gene3D" id="3.10.600.10">
    <property type="entry name" value="pyruvate carboxylase f1077a mutant domain"/>
    <property type="match status" value="1"/>
</dbReference>
<name>A0A514LMB1_9BACI</name>
<dbReference type="PROSITE" id="PS50979">
    <property type="entry name" value="BC"/>
    <property type="match status" value="1"/>
</dbReference>
<keyword evidence="4 11" id="KW-0479">Metal-binding</keyword>
<dbReference type="NCBIfam" id="TIGR01235">
    <property type="entry name" value="pyruv_carbox"/>
    <property type="match status" value="1"/>
</dbReference>
<dbReference type="SUPFAM" id="SSF51569">
    <property type="entry name" value="Aldolase"/>
    <property type="match status" value="1"/>
</dbReference>
<reference evidence="18" key="1">
    <citation type="submission" date="2019-01" db="EMBL/GenBank/DDBJ databases">
        <title>Genomic analysis of Salicibibacter sp. NKC3-5.</title>
        <authorList>
            <person name="Oh Y.J."/>
        </authorList>
    </citation>
    <scope>NUCLEOTIDE SEQUENCE [LARGE SCALE GENOMIC DNA]</scope>
    <source>
        <strain evidence="18">NKC3-5</strain>
    </source>
</reference>
<dbReference type="InterPro" id="IPR005479">
    <property type="entry name" value="CPAse_ATP-bd"/>
</dbReference>
<dbReference type="Pfam" id="PF00289">
    <property type="entry name" value="Biotin_carb_N"/>
    <property type="match status" value="1"/>
</dbReference>
<dbReference type="SUPFAM" id="SSF56059">
    <property type="entry name" value="Glutathione synthetase ATP-binding domain-like"/>
    <property type="match status" value="1"/>
</dbReference>
<evidence type="ECO:0000259" key="14">
    <source>
        <dbReference type="PROSITE" id="PS50975"/>
    </source>
</evidence>
<dbReference type="GO" id="GO:0004736">
    <property type="term" value="F:pyruvate carboxylase activity"/>
    <property type="evidence" value="ECO:0007669"/>
    <property type="project" value="UniProtKB-EC"/>
</dbReference>
<dbReference type="InterPro" id="IPR000089">
    <property type="entry name" value="Biotin_lipoyl"/>
</dbReference>
<dbReference type="KEGG" id="sale:EPH95_05130"/>
<dbReference type="NCBIfam" id="NF006761">
    <property type="entry name" value="PRK09282.1"/>
    <property type="match status" value="1"/>
</dbReference>
<feature type="domain" description="Pyruvate carboxyltransferase" evidence="16">
    <location>
        <begin position="543"/>
        <end position="811"/>
    </location>
</feature>
<keyword evidence="17" id="KW-0670">Pyruvate</keyword>
<dbReference type="AlphaFoldDB" id="A0A514LMB1"/>
<keyword evidence="3 8" id="KW-0436">Ligase</keyword>
<dbReference type="OrthoDB" id="9807469at2"/>
<feature type="binding site" evidence="10">
    <location>
        <position position="213"/>
    </location>
    <ligand>
        <name>ATP</name>
        <dbReference type="ChEBI" id="CHEBI:30616"/>
    </ligand>
</feature>
<dbReference type="FunFam" id="2.40.50.100:FF:000003">
    <property type="entry name" value="Acetyl-CoA carboxylase biotin carboxyl carrier protein"/>
    <property type="match status" value="1"/>
</dbReference>
<dbReference type="InterPro" id="IPR003379">
    <property type="entry name" value="Carboxylase_cons_dom"/>
</dbReference>
<dbReference type="PROSITE" id="PS50975">
    <property type="entry name" value="ATP_GRASP"/>
    <property type="match status" value="1"/>
</dbReference>
<dbReference type="Gene3D" id="2.40.50.100">
    <property type="match status" value="1"/>
</dbReference>
<dbReference type="InterPro" id="IPR000891">
    <property type="entry name" value="PYR_CT"/>
</dbReference>
<evidence type="ECO:0000313" key="17">
    <source>
        <dbReference type="EMBL" id="QDI93002.1"/>
    </source>
</evidence>
<dbReference type="SUPFAM" id="SSF51246">
    <property type="entry name" value="Rudiment single hybrid motif"/>
    <property type="match status" value="1"/>
</dbReference>
<dbReference type="SUPFAM" id="SSF52440">
    <property type="entry name" value="PreATP-grasp domain"/>
    <property type="match status" value="1"/>
</dbReference>
<evidence type="ECO:0000313" key="18">
    <source>
        <dbReference type="Proteomes" id="UP000319756"/>
    </source>
</evidence>
<dbReference type="GO" id="GO:0006094">
    <property type="term" value="P:gluconeogenesis"/>
    <property type="evidence" value="ECO:0007669"/>
    <property type="project" value="InterPro"/>
</dbReference>
<dbReference type="Pfam" id="PF00364">
    <property type="entry name" value="Biotin_lipoyl"/>
    <property type="match status" value="1"/>
</dbReference>
<dbReference type="Gene3D" id="3.20.20.70">
    <property type="entry name" value="Aldolase class I"/>
    <property type="match status" value="1"/>
</dbReference>
<feature type="domain" description="ATP-grasp" evidence="14">
    <location>
        <begin position="133"/>
        <end position="330"/>
    </location>
</feature>
<dbReference type="InterPro" id="IPR005930">
    <property type="entry name" value="Pyruv_COase"/>
</dbReference>
<dbReference type="InterPro" id="IPR011053">
    <property type="entry name" value="Single_hybrid_motif"/>
</dbReference>
<evidence type="ECO:0000259" key="15">
    <source>
        <dbReference type="PROSITE" id="PS50979"/>
    </source>
</evidence>
<dbReference type="FunFam" id="3.30.470.20:FF:000012">
    <property type="entry name" value="Pyruvate carboxylase"/>
    <property type="match status" value="1"/>
</dbReference>
<dbReference type="FunFam" id="3.40.50.20:FF:000010">
    <property type="entry name" value="Propionyl-CoA carboxylase subunit alpha"/>
    <property type="match status" value="1"/>
</dbReference>
<evidence type="ECO:0000256" key="7">
    <source>
        <dbReference type="ARBA" id="ARBA00023267"/>
    </source>
</evidence>
<evidence type="ECO:0000256" key="1">
    <source>
        <dbReference type="ARBA" id="ARBA00001953"/>
    </source>
</evidence>
<accession>A0A514LMB1</accession>
<feature type="binding site" description="via carbamate group" evidence="11">
    <location>
        <position position="721"/>
    </location>
    <ligand>
        <name>Mn(2+)</name>
        <dbReference type="ChEBI" id="CHEBI:29035"/>
    </ligand>
</feature>
<dbReference type="EMBL" id="CP035485">
    <property type="protein sequence ID" value="QDI93002.1"/>
    <property type="molecule type" value="Genomic_DNA"/>
</dbReference>
<dbReference type="NCBIfam" id="NF009554">
    <property type="entry name" value="PRK12999.1"/>
    <property type="match status" value="1"/>
</dbReference>
<dbReference type="InterPro" id="IPR011764">
    <property type="entry name" value="Biotin_carboxylation_dom"/>
</dbReference>
<evidence type="ECO:0000256" key="10">
    <source>
        <dbReference type="PIRSR" id="PIRSR001594-2"/>
    </source>
</evidence>
<dbReference type="PIRSF" id="PIRSF001594">
    <property type="entry name" value="Pyruv_carbox"/>
    <property type="match status" value="1"/>
</dbReference>
<dbReference type="GO" id="GO:0005737">
    <property type="term" value="C:cytoplasm"/>
    <property type="evidence" value="ECO:0007669"/>
    <property type="project" value="TreeGrafter"/>
</dbReference>
<dbReference type="InterPro" id="IPR011054">
    <property type="entry name" value="Rudment_hybrid_motif"/>
</dbReference>
<dbReference type="Pfam" id="PF02436">
    <property type="entry name" value="PYC_OADA"/>
    <property type="match status" value="1"/>
</dbReference>
<dbReference type="GO" id="GO:0005524">
    <property type="term" value="F:ATP binding"/>
    <property type="evidence" value="ECO:0007669"/>
    <property type="project" value="UniProtKB-UniRule"/>
</dbReference>
<organism evidence="17 18">
    <name type="scientific">Salicibibacter halophilus</name>
    <dbReference type="NCBI Taxonomy" id="2502791"/>
    <lineage>
        <taxon>Bacteria</taxon>
        <taxon>Bacillati</taxon>
        <taxon>Bacillota</taxon>
        <taxon>Bacilli</taxon>
        <taxon>Bacillales</taxon>
        <taxon>Bacillaceae</taxon>
        <taxon>Salicibibacter</taxon>
    </lineage>
</organism>
<dbReference type="Gene3D" id="3.30.470.20">
    <property type="entry name" value="ATP-grasp fold, B domain"/>
    <property type="match status" value="1"/>
</dbReference>
<dbReference type="InterPro" id="IPR005482">
    <property type="entry name" value="Biotin_COase_C"/>
</dbReference>
<protein>
    <recommendedName>
        <fullName evidence="2 8">Pyruvate carboxylase</fullName>
        <ecNumber evidence="2 8">6.4.1.1</ecNumber>
    </recommendedName>
</protein>
<feature type="binding site" evidence="11">
    <location>
        <position position="750"/>
    </location>
    <ligand>
        <name>Mn(2+)</name>
        <dbReference type="ChEBI" id="CHEBI:29035"/>
    </ligand>
</feature>
<feature type="modified residue" description="N6-biotinyllysine" evidence="12">
    <location>
        <position position="1121"/>
    </location>
</feature>
<dbReference type="InterPro" id="IPR013785">
    <property type="entry name" value="Aldolase_TIM"/>
</dbReference>
<dbReference type="SUPFAM" id="SSF89000">
    <property type="entry name" value="post-HMGL domain-like"/>
    <property type="match status" value="1"/>
</dbReference>
<dbReference type="Proteomes" id="UP000319756">
    <property type="component" value="Chromosome"/>
</dbReference>
<dbReference type="Pfam" id="PF02785">
    <property type="entry name" value="Biotin_carb_C"/>
    <property type="match status" value="1"/>
</dbReference>
<feature type="domain" description="Lipoyl-binding" evidence="13">
    <location>
        <begin position="1080"/>
        <end position="1155"/>
    </location>
</feature>
<evidence type="ECO:0000256" key="4">
    <source>
        <dbReference type="ARBA" id="ARBA00022723"/>
    </source>
</evidence>
<dbReference type="InterPro" id="IPR016185">
    <property type="entry name" value="PreATP-grasp_dom_sf"/>
</dbReference>
<dbReference type="InterPro" id="IPR011761">
    <property type="entry name" value="ATP-grasp"/>
</dbReference>
<dbReference type="FunFam" id="3.30.1490.20:FF:000018">
    <property type="entry name" value="Biotin carboxylase"/>
    <property type="match status" value="1"/>
</dbReference>
<dbReference type="CDD" id="cd07937">
    <property type="entry name" value="DRE_TIM_PC_TC_5S"/>
    <property type="match status" value="1"/>
</dbReference>
<feature type="binding site" evidence="10">
    <location>
        <position position="248"/>
    </location>
    <ligand>
        <name>ATP</name>
        <dbReference type="ChEBI" id="CHEBI:30616"/>
    </ligand>
</feature>
<evidence type="ECO:0000259" key="13">
    <source>
        <dbReference type="PROSITE" id="PS50968"/>
    </source>
</evidence>
<dbReference type="Pfam" id="PF02786">
    <property type="entry name" value="CPSase_L_D2"/>
    <property type="match status" value="1"/>
</dbReference>
<dbReference type="PANTHER" id="PTHR43778:SF2">
    <property type="entry name" value="PYRUVATE CARBOXYLASE, MITOCHONDRIAL"/>
    <property type="match status" value="1"/>
</dbReference>
<keyword evidence="6 8" id="KW-0067">ATP-binding</keyword>
<dbReference type="InterPro" id="IPR005481">
    <property type="entry name" value="BC-like_N"/>
</dbReference>
<dbReference type="SUPFAM" id="SSF51230">
    <property type="entry name" value="Single hybrid motif"/>
    <property type="match status" value="1"/>
</dbReference>
<evidence type="ECO:0000259" key="16">
    <source>
        <dbReference type="PROSITE" id="PS50991"/>
    </source>
</evidence>
<feature type="modified residue" description="N6-carboxylysine" evidence="12">
    <location>
        <position position="721"/>
    </location>
</feature>
<dbReference type="PROSITE" id="PS50991">
    <property type="entry name" value="PYR_CT"/>
    <property type="match status" value="1"/>
</dbReference>
<feature type="binding site" evidence="10">
    <location>
        <position position="129"/>
    </location>
    <ligand>
        <name>ATP</name>
        <dbReference type="ChEBI" id="CHEBI:30616"/>
    </ligand>
</feature>
<feature type="binding site" evidence="10">
    <location>
        <position position="624"/>
    </location>
    <ligand>
        <name>substrate</name>
    </ligand>
</feature>
<dbReference type="EC" id="6.4.1.1" evidence="2 8"/>
<proteinExistence type="predicted"/>
<evidence type="ECO:0000256" key="3">
    <source>
        <dbReference type="ARBA" id="ARBA00022598"/>
    </source>
</evidence>
<keyword evidence="18" id="KW-1185">Reference proteome</keyword>
<comment type="function">
    <text evidence="8">Catalyzes a 2-step reaction, involving the ATP-dependent carboxylation of the covalently attached biotin in the first step and the transfer of the carboxyl group to pyruvate in the second.</text>
</comment>
<dbReference type="SMART" id="SM00878">
    <property type="entry name" value="Biotin_carb_C"/>
    <property type="match status" value="1"/>
</dbReference>
<evidence type="ECO:0000256" key="8">
    <source>
        <dbReference type="PIRNR" id="PIRNR001594"/>
    </source>
</evidence>
<evidence type="ECO:0000256" key="5">
    <source>
        <dbReference type="ARBA" id="ARBA00022741"/>
    </source>
</evidence>
<sequence>MENGGTDVSELKNIQKVLVANRGEIAIRIFRACTELHIRTVAVYSKEDTGAFHRYKADEAYLVGEGKKPIDAYLDIENIISTAKRTGVDAIHPGYGFLAENTHFAERCEEEGIIFIGPKSEHLHMFGDKIQARKTAIEAGLPVIPGSDGAVSGVEEVEKFAAEHGYPFIIKASMGGGGRGMRIVRTPEEVRDSYERACSEARSAFGSDEVYVEKLIENPKHIEVQILGDHEGNTLHLYERDCSVQRRHQKVVEIAPSSSLSEQLRDDICQAAVDLAKNINYLNAGTVEFLVGDDGTFYFIEVNPRIQVEHTITEMVTGVDIVHTQLYIADGLPIHGSVIALPEQSEIRTHGYAIQSRVTTEDPENGFMPDTGKIMAYRSSGGFGVRLDAGNGFQGAEISPHYDSLLVKVSTWALSFDVAAAKMLRNLREFRIRGIKTNIAFLENVVQHPQFLNGEYNTSFIDDTPELFVFPRRKDRGTKMLTFIGETVINGYPGLEQQKKPVFSAPRMPKIDEDAPMPLGTKQVLDERGADGLAKWLKDQERTLLTDTTFRDAHQSLLATRVRSHDLLKIAEPTARMLPDLFSTEMWGGATYDVAMRFLHEDPWERLVNLREKMPNVLFQMLLRGANAVGYKNYPDNVIEQFVETSANAGIDVFRVFDSLNWLEGMTKAIEAVGNTGKIAEAAICYTGDILDPNRSKYNLTYYKELAKTLEAEGAHILGIKDMAGLLKPEAAYQLVSELKETVDLPVHLHMHDTSGNGVFTYARAIDAGVDVVDTAISAMAGSTSQPSMESLYYAMKGTGKEPALDVESASKLSNYWEDVRTYYQGFESGLSAPHPDIYEHEMPGGQYSNLQQQAKAVGLRGRWDDVKDMYARVNTLFGDIVKVTPSSKVVGDMALYMVKNDLTEKDIFEQGNTLDFPESVVEMFQGEIGQPPGGFPPELQRIILKNREAYTDRPGKHMEPVDFDALEKQLFEELDRQVTTHDLMNHTMYPKVHSEYEQFSNYFGDVSVLDTPTFFYGLRLGEEIEVEIEPGKTLIVKLISISRASDAGDRIVYFELNGQPREVIIKDRSIESTVAEKQKADKKNPNHIAGTMPGTVLKVLVKEDEEVKKGDQLIITEAMKMETTVQAPRDCTIKAIHVDNGEAIDNGDLLIEIDD</sequence>
<comment type="cofactor">
    <cofactor evidence="1 8">
        <name>biotin</name>
        <dbReference type="ChEBI" id="CHEBI:57586"/>
    </cofactor>
</comment>
<evidence type="ECO:0000256" key="6">
    <source>
        <dbReference type="ARBA" id="ARBA00022840"/>
    </source>
</evidence>
<evidence type="ECO:0000256" key="11">
    <source>
        <dbReference type="PIRSR" id="PIRSR001594-3"/>
    </source>
</evidence>
<evidence type="ECO:0000256" key="2">
    <source>
        <dbReference type="ARBA" id="ARBA00013057"/>
    </source>
</evidence>
<feature type="active site" evidence="9">
    <location>
        <position position="305"/>
    </location>
</feature>
<comment type="catalytic activity">
    <reaction evidence="8">
        <text>hydrogencarbonate + pyruvate + ATP = oxaloacetate + ADP + phosphate + H(+)</text>
        <dbReference type="Rhea" id="RHEA:20844"/>
        <dbReference type="ChEBI" id="CHEBI:15361"/>
        <dbReference type="ChEBI" id="CHEBI:15378"/>
        <dbReference type="ChEBI" id="CHEBI:16452"/>
        <dbReference type="ChEBI" id="CHEBI:17544"/>
        <dbReference type="ChEBI" id="CHEBI:30616"/>
        <dbReference type="ChEBI" id="CHEBI:43474"/>
        <dbReference type="ChEBI" id="CHEBI:456216"/>
        <dbReference type="EC" id="6.4.1.1"/>
    </reaction>
</comment>
<feature type="binding site" evidence="10">
    <location>
        <position position="885"/>
    </location>
    <ligand>
        <name>substrate</name>
    </ligand>
</feature>
<dbReference type="Pfam" id="PF00682">
    <property type="entry name" value="HMGL-like"/>
    <property type="match status" value="1"/>
</dbReference>
<feature type="domain" description="Biotin carboxylation" evidence="15">
    <location>
        <begin position="13"/>
        <end position="466"/>
    </location>
</feature>
<evidence type="ECO:0000256" key="9">
    <source>
        <dbReference type="PIRSR" id="PIRSR001594-1"/>
    </source>
</evidence>
<keyword evidence="5 8" id="KW-0547">Nucleotide-binding</keyword>
<dbReference type="FunFam" id="3.20.20.70:FF:000033">
    <property type="entry name" value="Pyruvate carboxylase"/>
    <property type="match status" value="1"/>
</dbReference>
<dbReference type="CDD" id="cd06850">
    <property type="entry name" value="biotinyl_domain"/>
    <property type="match status" value="1"/>
</dbReference>
<evidence type="ECO:0000256" key="12">
    <source>
        <dbReference type="PIRSR" id="PIRSR001594-4"/>
    </source>
</evidence>
<feature type="binding site" evidence="11">
    <location>
        <position position="552"/>
    </location>
    <ligand>
        <name>Mn(2+)</name>
        <dbReference type="ChEBI" id="CHEBI:29035"/>
    </ligand>
</feature>
<dbReference type="GO" id="GO:0046872">
    <property type="term" value="F:metal ion binding"/>
    <property type="evidence" value="ECO:0007669"/>
    <property type="project" value="UniProtKB-KW"/>
</dbReference>
<dbReference type="InterPro" id="IPR055268">
    <property type="entry name" value="PCB-like"/>
</dbReference>
<dbReference type="PANTHER" id="PTHR43778">
    <property type="entry name" value="PYRUVATE CARBOXYLASE"/>
    <property type="match status" value="1"/>
</dbReference>